<proteinExistence type="predicted"/>
<dbReference type="AlphaFoldDB" id="A0AB74U6S3"/>
<dbReference type="EMBL" id="CP159578">
    <property type="protein sequence ID" value="XCJ79556.1"/>
    <property type="molecule type" value="Genomic_DNA"/>
</dbReference>
<organism evidence="1">
    <name type="scientific">Salinicola endophyticus</name>
    <dbReference type="NCBI Taxonomy" id="1949083"/>
    <lineage>
        <taxon>Bacteria</taxon>
        <taxon>Pseudomonadati</taxon>
        <taxon>Pseudomonadota</taxon>
        <taxon>Gammaproteobacteria</taxon>
        <taxon>Oceanospirillales</taxon>
        <taxon>Halomonadaceae</taxon>
        <taxon>Salinicola</taxon>
    </lineage>
</organism>
<sequence length="112" mass="12421">MDLIDEIKHALRDGLGRSEAGRYEVFEWGNSPPSALAYSRQNKELLMLSLPGQDAVALTAEEYLDLAKDINEKLGSFVSPNQKIGGLLLWGGKTQGPVHVYRFRVFNEPGFA</sequence>
<dbReference type="RefSeq" id="WP_353980480.1">
    <property type="nucleotide sequence ID" value="NZ_CP159578.1"/>
</dbReference>
<gene>
    <name evidence="1" type="ORF">ABV408_19250</name>
</gene>
<evidence type="ECO:0000313" key="1">
    <source>
        <dbReference type="EMBL" id="XCJ79556.1"/>
    </source>
</evidence>
<accession>A0AB74U6S3</accession>
<protein>
    <submittedName>
        <fullName evidence="1">Uncharacterized protein</fullName>
    </submittedName>
</protein>
<reference evidence="1" key="1">
    <citation type="submission" date="2024-06" db="EMBL/GenBank/DDBJ databases">
        <title>Complete genome of Salinicola endophyticus HNIBRBA4755.</title>
        <authorList>
            <person name="Shin S.Y."/>
            <person name="Kang H."/>
            <person name="Song J."/>
        </authorList>
    </citation>
    <scope>NUCLEOTIDE SEQUENCE</scope>
    <source>
        <strain evidence="1">HNIBRBA4755</strain>
    </source>
</reference>
<name>A0AB74U6S3_9GAMM</name>